<proteinExistence type="predicted"/>
<reference evidence="2 3" key="1">
    <citation type="submission" date="2010-08" db="EMBL/GenBank/DDBJ databases">
        <authorList>
            <consortium name="US DOE Joint Genome Institute (JGI-PGF)"/>
            <person name="Lucas S."/>
            <person name="Copeland A."/>
            <person name="Lapidus A."/>
            <person name="Cheng J.-F."/>
            <person name="Bruce D."/>
            <person name="Goodwin L."/>
            <person name="Pitluck S."/>
            <person name="Land M.L."/>
            <person name="Hauser L."/>
            <person name="Chang Y.-J."/>
            <person name="Anderson I.J."/>
            <person name="Johnson E."/>
            <person name="Mulhopadhyay B."/>
            <person name="Kyrpides N."/>
            <person name="Woyke T.J."/>
        </authorList>
    </citation>
    <scope>NUCLEOTIDE SEQUENCE [LARGE SCALE GENOMIC DNA]</scope>
    <source>
        <strain evidence="2 3">6</strain>
    </source>
</reference>
<feature type="domain" description="Pyridoxamine 5'-phosphate oxidase N-terminal" evidence="1">
    <location>
        <begin position="31"/>
        <end position="121"/>
    </location>
</feature>
<evidence type="ECO:0000259" key="1">
    <source>
        <dbReference type="Pfam" id="PF01243"/>
    </source>
</evidence>
<dbReference type="InterPro" id="IPR012349">
    <property type="entry name" value="Split_barrel_FMN-bd"/>
</dbReference>
<organism evidence="2 3">
    <name type="scientific">Eubacterium cellulosolvens (strain ATCC 43171 / JCM 9499 / 6)</name>
    <name type="common">Cillobacterium cellulosolvens</name>
    <dbReference type="NCBI Taxonomy" id="633697"/>
    <lineage>
        <taxon>Bacteria</taxon>
        <taxon>Bacillati</taxon>
        <taxon>Bacillota</taxon>
        <taxon>Clostridia</taxon>
        <taxon>Eubacteriales</taxon>
        <taxon>Eubacteriaceae</taxon>
        <taxon>Eubacterium</taxon>
    </lineage>
</organism>
<dbReference type="EMBL" id="CM001487">
    <property type="protein sequence ID" value="EIM58254.1"/>
    <property type="molecule type" value="Genomic_DNA"/>
</dbReference>
<dbReference type="eggNOG" id="COG3467">
    <property type="taxonomic scope" value="Bacteria"/>
</dbReference>
<name>I5AWT1_EUBC6</name>
<dbReference type="InterPro" id="IPR011576">
    <property type="entry name" value="Pyridox_Oxase_N"/>
</dbReference>
<dbReference type="HOGENOM" id="CLU_1419253_0_0_9"/>
<dbReference type="SUPFAM" id="SSF50475">
    <property type="entry name" value="FMN-binding split barrel"/>
    <property type="match status" value="1"/>
</dbReference>
<gene>
    <name evidence="2" type="ORF">EubceDRAFT1_2532</name>
</gene>
<evidence type="ECO:0000313" key="3">
    <source>
        <dbReference type="Proteomes" id="UP000005753"/>
    </source>
</evidence>
<keyword evidence="3" id="KW-1185">Reference proteome</keyword>
<dbReference type="Gene3D" id="2.30.110.10">
    <property type="entry name" value="Electron Transport, Fmn-binding Protein, Chain A"/>
    <property type="match status" value="1"/>
</dbReference>
<protein>
    <submittedName>
        <fullName evidence="2">Putative flavin-nucleotide-binding protein</fullName>
    </submittedName>
</protein>
<dbReference type="Proteomes" id="UP000005753">
    <property type="component" value="Chromosome"/>
</dbReference>
<sequence length="171" mass="19684">MWEPDYEKEENYWIEKDAVSKKMDTERLKVRIDAFLAERKTCALATACEDLVRCTPIEYNYLDEAFYFFSEGGLKFKALRDNKNVSLAIFDSYSGFGALKGLQVQGTASLIEPFSEEYNKLLDYKKIPIEGMKKLPKAMNLIKVVPKSFDLLDSDLKKEGVDSRQHLDVDN</sequence>
<dbReference type="STRING" id="633697.EubceDRAFT1_2532"/>
<dbReference type="Pfam" id="PF01243">
    <property type="entry name" value="PNPOx_N"/>
    <property type="match status" value="1"/>
</dbReference>
<reference evidence="2 3" key="2">
    <citation type="submission" date="2012-02" db="EMBL/GenBank/DDBJ databases">
        <title>Improved High-Quality Draft sequence of Eubacterium cellulosolvens 6.</title>
        <authorList>
            <consortium name="US DOE Joint Genome Institute"/>
            <person name="Lucas S."/>
            <person name="Han J."/>
            <person name="Lapidus A."/>
            <person name="Cheng J.-F."/>
            <person name="Goodwin L."/>
            <person name="Pitluck S."/>
            <person name="Peters L."/>
            <person name="Mikhailova N."/>
            <person name="Gu W."/>
            <person name="Detter J.C."/>
            <person name="Han C."/>
            <person name="Tapia R."/>
            <person name="Land M."/>
            <person name="Hauser L."/>
            <person name="Kyrpides N."/>
            <person name="Ivanova N."/>
            <person name="Pagani I."/>
            <person name="Johnson E."/>
            <person name="Mukhopadhyay B."/>
            <person name="Anderson I."/>
            <person name="Woyke T."/>
        </authorList>
    </citation>
    <scope>NUCLEOTIDE SEQUENCE [LARGE SCALE GENOMIC DNA]</scope>
    <source>
        <strain evidence="2 3">6</strain>
    </source>
</reference>
<dbReference type="OrthoDB" id="3255142at2"/>
<evidence type="ECO:0000313" key="2">
    <source>
        <dbReference type="EMBL" id="EIM58254.1"/>
    </source>
</evidence>
<accession>I5AWT1</accession>
<dbReference type="AlphaFoldDB" id="I5AWT1"/>